<name>A0A3S4P8S3_PSEFL</name>
<dbReference type="OrthoDB" id="6711796at2"/>
<feature type="transmembrane region" description="Helical" evidence="1">
    <location>
        <begin position="49"/>
        <end position="70"/>
    </location>
</feature>
<evidence type="ECO:0000256" key="1">
    <source>
        <dbReference type="SAM" id="Phobius"/>
    </source>
</evidence>
<evidence type="ECO:0000313" key="3">
    <source>
        <dbReference type="Proteomes" id="UP000281909"/>
    </source>
</evidence>
<dbReference type="EMBL" id="LR134318">
    <property type="protein sequence ID" value="VEF11483.1"/>
    <property type="molecule type" value="Genomic_DNA"/>
</dbReference>
<keyword evidence="1" id="KW-0812">Transmembrane</keyword>
<evidence type="ECO:0000313" key="2">
    <source>
        <dbReference type="EMBL" id="VEF11483.1"/>
    </source>
</evidence>
<gene>
    <name evidence="2" type="ORF">NCTC9428_03103</name>
</gene>
<dbReference type="AlphaFoldDB" id="A0A3S4P8S3"/>
<organism evidence="2 3">
    <name type="scientific">Pseudomonas fluorescens</name>
    <dbReference type="NCBI Taxonomy" id="294"/>
    <lineage>
        <taxon>Bacteria</taxon>
        <taxon>Pseudomonadati</taxon>
        <taxon>Pseudomonadota</taxon>
        <taxon>Gammaproteobacteria</taxon>
        <taxon>Pseudomonadales</taxon>
        <taxon>Pseudomonadaceae</taxon>
        <taxon>Pseudomonas</taxon>
    </lineage>
</organism>
<dbReference type="Proteomes" id="UP000281909">
    <property type="component" value="Chromosome"/>
</dbReference>
<sequence>MSLKGKIISGYLIIGLIYALYSWMFSSYYSHASFAYNLGRGLVWPASMFPALGAFIGGVVLVIIAGAYALSRR</sequence>
<dbReference type="RefSeq" id="WP_126364078.1">
    <property type="nucleotide sequence ID" value="NZ_LR134318.1"/>
</dbReference>
<feature type="transmembrane region" description="Helical" evidence="1">
    <location>
        <begin position="7"/>
        <end position="29"/>
    </location>
</feature>
<reference evidence="2 3" key="1">
    <citation type="submission" date="2018-12" db="EMBL/GenBank/DDBJ databases">
        <authorList>
            <consortium name="Pathogen Informatics"/>
        </authorList>
    </citation>
    <scope>NUCLEOTIDE SEQUENCE [LARGE SCALE GENOMIC DNA]</scope>
    <source>
        <strain evidence="2 3">NCTC9428</strain>
    </source>
</reference>
<accession>A0A3S4P8S3</accession>
<keyword evidence="1" id="KW-1133">Transmembrane helix</keyword>
<keyword evidence="1" id="KW-0472">Membrane</keyword>
<protein>
    <submittedName>
        <fullName evidence="2">Uncharacterized protein</fullName>
    </submittedName>
</protein>
<proteinExistence type="predicted"/>